<dbReference type="InterPro" id="IPR012677">
    <property type="entry name" value="Nucleotide-bd_a/b_plait_sf"/>
</dbReference>
<proteinExistence type="inferred from homology"/>
<organism evidence="9 10">
    <name type="scientific">Rhododendron griersonianum</name>
    <dbReference type="NCBI Taxonomy" id="479676"/>
    <lineage>
        <taxon>Eukaryota</taxon>
        <taxon>Viridiplantae</taxon>
        <taxon>Streptophyta</taxon>
        <taxon>Embryophyta</taxon>
        <taxon>Tracheophyta</taxon>
        <taxon>Spermatophyta</taxon>
        <taxon>Magnoliopsida</taxon>
        <taxon>eudicotyledons</taxon>
        <taxon>Gunneridae</taxon>
        <taxon>Pentapetalae</taxon>
        <taxon>asterids</taxon>
        <taxon>Ericales</taxon>
        <taxon>Ericaceae</taxon>
        <taxon>Ericoideae</taxon>
        <taxon>Rhodoreae</taxon>
        <taxon>Rhododendron</taxon>
    </lineage>
</organism>
<dbReference type="Pfam" id="PF14226">
    <property type="entry name" value="DIOX_N"/>
    <property type="match status" value="1"/>
</dbReference>
<dbReference type="PANTHER" id="PTHR47991">
    <property type="entry name" value="OXOGLUTARATE/IRON-DEPENDENT DIOXYGENASE"/>
    <property type="match status" value="1"/>
</dbReference>
<keyword evidence="3" id="KW-0479">Metal-binding</keyword>
<dbReference type="InterPro" id="IPR000504">
    <property type="entry name" value="RRM_dom"/>
</dbReference>
<dbReference type="GO" id="GO:0046872">
    <property type="term" value="F:metal ion binding"/>
    <property type="evidence" value="ECO:0007669"/>
    <property type="project" value="UniProtKB-KW"/>
</dbReference>
<evidence type="ECO:0008006" key="11">
    <source>
        <dbReference type="Google" id="ProtNLM"/>
    </source>
</evidence>
<protein>
    <recommendedName>
        <fullName evidence="11">Fe2OG dioxygenase domain-containing protein</fullName>
    </recommendedName>
</protein>
<keyword evidence="10" id="KW-1185">Reference proteome</keyword>
<evidence type="ECO:0000259" key="7">
    <source>
        <dbReference type="PROSITE" id="PS50102"/>
    </source>
</evidence>
<dbReference type="PROSITE" id="PS51471">
    <property type="entry name" value="FE2OG_OXY"/>
    <property type="match status" value="1"/>
</dbReference>
<comment type="similarity">
    <text evidence="2">Belongs to the iron/ascorbate-dependent oxidoreductase family.</text>
</comment>
<dbReference type="Proteomes" id="UP000823749">
    <property type="component" value="Chromosome 7"/>
</dbReference>
<evidence type="ECO:0000256" key="6">
    <source>
        <dbReference type="SAM" id="MobiDB-lite"/>
    </source>
</evidence>
<dbReference type="InterPro" id="IPR026992">
    <property type="entry name" value="DIOX_N"/>
</dbReference>
<dbReference type="Pfam" id="PF03171">
    <property type="entry name" value="2OG-FeII_Oxy"/>
    <property type="match status" value="1"/>
</dbReference>
<evidence type="ECO:0000256" key="5">
    <source>
        <dbReference type="PROSITE-ProRule" id="PRU00176"/>
    </source>
</evidence>
<feature type="domain" description="Fe2OG dioxygenase" evidence="8">
    <location>
        <begin position="591"/>
        <end position="690"/>
    </location>
</feature>
<dbReference type="AlphaFoldDB" id="A0AAV6JDU6"/>
<evidence type="ECO:0000313" key="9">
    <source>
        <dbReference type="EMBL" id="KAG5539361.1"/>
    </source>
</evidence>
<dbReference type="SUPFAM" id="SSF54928">
    <property type="entry name" value="RNA-binding domain, RBD"/>
    <property type="match status" value="1"/>
</dbReference>
<dbReference type="PRINTS" id="PR00682">
    <property type="entry name" value="IPNSYNTHASE"/>
</dbReference>
<feature type="domain" description="RRM" evidence="7">
    <location>
        <begin position="6"/>
        <end position="68"/>
    </location>
</feature>
<dbReference type="InterPro" id="IPR044861">
    <property type="entry name" value="IPNS-like_FE2OG_OXY"/>
</dbReference>
<dbReference type="Pfam" id="PF00076">
    <property type="entry name" value="RRM_1"/>
    <property type="match status" value="1"/>
</dbReference>
<dbReference type="Gene3D" id="2.60.120.330">
    <property type="entry name" value="B-lactam Antibiotic, Isopenicillin N Synthase, Chain"/>
    <property type="match status" value="1"/>
</dbReference>
<evidence type="ECO:0000256" key="2">
    <source>
        <dbReference type="ARBA" id="ARBA00008056"/>
    </source>
</evidence>
<dbReference type="InterPro" id="IPR050295">
    <property type="entry name" value="Plant_2OG-oxidoreductases"/>
</dbReference>
<comment type="caution">
    <text evidence="9">The sequence shown here is derived from an EMBL/GenBank/DDBJ whole genome shotgun (WGS) entry which is preliminary data.</text>
</comment>
<dbReference type="EMBL" id="JACTNZ010000007">
    <property type="protein sequence ID" value="KAG5539363.1"/>
    <property type="molecule type" value="Genomic_DNA"/>
</dbReference>
<feature type="region of interest" description="Disordered" evidence="6">
    <location>
        <begin position="88"/>
        <end position="109"/>
    </location>
</feature>
<dbReference type="PROSITE" id="PS50102">
    <property type="entry name" value="RRM"/>
    <property type="match status" value="1"/>
</dbReference>
<dbReference type="CDD" id="cd00590">
    <property type="entry name" value="RRM_SF"/>
    <property type="match status" value="1"/>
</dbReference>
<dbReference type="SUPFAM" id="SSF51197">
    <property type="entry name" value="Clavaminate synthase-like"/>
    <property type="match status" value="1"/>
</dbReference>
<comment type="similarity">
    <text evidence="1">Belongs to the alkB family.</text>
</comment>
<evidence type="ECO:0000256" key="4">
    <source>
        <dbReference type="ARBA" id="ARBA00023004"/>
    </source>
</evidence>
<dbReference type="InterPro" id="IPR035979">
    <property type="entry name" value="RBD_domain_sf"/>
</dbReference>
<dbReference type="InterPro" id="IPR027443">
    <property type="entry name" value="IPNS-like_sf"/>
</dbReference>
<keyword evidence="4" id="KW-0408">Iron</keyword>
<evidence type="ECO:0000256" key="3">
    <source>
        <dbReference type="ARBA" id="ARBA00022723"/>
    </source>
</evidence>
<accession>A0AAV6JDU6</accession>
<evidence type="ECO:0000313" key="10">
    <source>
        <dbReference type="Proteomes" id="UP000823749"/>
    </source>
</evidence>
<name>A0AAV6JDU6_9ERIC</name>
<keyword evidence="5" id="KW-0694">RNA-binding</keyword>
<dbReference type="EMBL" id="JACTNZ010000007">
    <property type="protein sequence ID" value="KAG5539361.1"/>
    <property type="molecule type" value="Genomic_DNA"/>
</dbReference>
<dbReference type="GO" id="GO:0003723">
    <property type="term" value="F:RNA binding"/>
    <property type="evidence" value="ECO:0007669"/>
    <property type="project" value="UniProtKB-UniRule"/>
</dbReference>
<reference evidence="9" key="1">
    <citation type="submission" date="2020-08" db="EMBL/GenBank/DDBJ databases">
        <title>Plant Genome Project.</title>
        <authorList>
            <person name="Zhang R.-G."/>
        </authorList>
    </citation>
    <scope>NUCLEOTIDE SEQUENCE</scope>
    <source>
        <strain evidence="9">WSP0</strain>
        <tissue evidence="9">Leaf</tissue>
    </source>
</reference>
<dbReference type="Gene3D" id="3.30.70.330">
    <property type="match status" value="1"/>
</dbReference>
<evidence type="ECO:0000259" key="8">
    <source>
        <dbReference type="PROSITE" id="PS51471"/>
    </source>
</evidence>
<evidence type="ECO:0000256" key="1">
    <source>
        <dbReference type="ARBA" id="ARBA00007879"/>
    </source>
</evidence>
<dbReference type="GO" id="GO:0016705">
    <property type="term" value="F:oxidoreductase activity, acting on paired donors, with incorporation or reduction of molecular oxygen"/>
    <property type="evidence" value="ECO:0007669"/>
    <property type="project" value="UniProtKB-ARBA"/>
</dbReference>
<dbReference type="InterPro" id="IPR005123">
    <property type="entry name" value="Oxoglu/Fe-dep_dioxygenase_dom"/>
</dbReference>
<sequence>MDVGWLRQLFTPFGRVEDVYMPSKRSSSFNTKFGFVRFKRREEAINAIEDLDGVAIRNFTIVVQFAKYSKDNPVTSQMNLDGVKKVNPGPSIHSWQPKPTELQSKQRASNSSSYADILKGGSSGRLKLVEAKEVGLGWLQKSAVGKLINFCHVNTLQDLFISNGTWDAQIRHMGGLNVLISFDSIESLNDFLKDETKVLSKWFSSVQAWDNQKIPPSRCVWISCYGVPLNAWCSSTFIEIGKFWGDVIKLDELTEKSIAFDKGRMFIITDYLDCINEVVHVKINGVIFPVKVIEDPMAETSWEKRVFTSIKIKKGNDKEVKEAVVETDPGDDESLDFDVDKAELENEMEFVEEVAETNVEVEKAIGTEERALQLINVNMQGSIDKAANSSSGVEASGWGSGKIMDSMRETAANNTTLNINFDPPTFVRLNMCIQIPRASLSILADNQDSWVEDSVKENPVIDENLRGENDEDEIIPEHHTEAYRIENEPHSTSIKAAINGVKNHGVPETMIENVHRIAREFFRLPESERLKNYSDDPSKTTRLSTSFNVKTDKEVAEYCTSVRGLTLRLLGAISESLGLDRDYVSGQLGSHGQHMAMNYYPPCPEPELTYGLPGHTDPNLITILLQDDVPGLQVLHKGKWVAVNPIPNTFIINIGDQMQVISNDRYKSVLHRAVVNSDRERISIPTFYCPSPDAVIGSAPELVDDEDRRPAVYKKFTYQEYYDKFWNRGFATECCLDMFKV</sequence>
<gene>
    <name evidence="9" type="ORF">RHGRI_019796</name>
</gene>